<keyword evidence="2" id="KW-1185">Reference proteome</keyword>
<dbReference type="EMBL" id="CM011696">
    <property type="protein sequence ID" value="TMS02769.1"/>
    <property type="molecule type" value="Genomic_DNA"/>
</dbReference>
<evidence type="ECO:0000313" key="1">
    <source>
        <dbReference type="EMBL" id="TMS02769.1"/>
    </source>
</evidence>
<comment type="caution">
    <text evidence="1">The sequence shown here is derived from an EMBL/GenBank/DDBJ whole genome shotgun (WGS) entry which is preliminary data.</text>
</comment>
<organism evidence="1 2">
    <name type="scientific">Larimichthys crocea</name>
    <name type="common">Large yellow croaker</name>
    <name type="synonym">Pseudosciaena crocea</name>
    <dbReference type="NCBI Taxonomy" id="215358"/>
    <lineage>
        <taxon>Eukaryota</taxon>
        <taxon>Metazoa</taxon>
        <taxon>Chordata</taxon>
        <taxon>Craniata</taxon>
        <taxon>Vertebrata</taxon>
        <taxon>Euteleostomi</taxon>
        <taxon>Actinopterygii</taxon>
        <taxon>Neopterygii</taxon>
        <taxon>Teleostei</taxon>
        <taxon>Neoteleostei</taxon>
        <taxon>Acanthomorphata</taxon>
        <taxon>Eupercaria</taxon>
        <taxon>Sciaenidae</taxon>
        <taxon>Larimichthys</taxon>
    </lineage>
</organism>
<sequence>MQSERDRAERVQLESELASMREAVEHASRDASEREKSEVDKLERELASLKEEHEDAQKKEQLDRKNTEHEETAAKIQELEQQIVTMSERDDVTEPSSDSSEANKARILELEQHLLEKDSELVDLQESLRLAKEAQLR</sequence>
<gene>
    <name evidence="1" type="ORF">E3U43_020749</name>
</gene>
<proteinExistence type="predicted"/>
<accession>A0ACD3Q743</accession>
<dbReference type="Proteomes" id="UP000793456">
    <property type="component" value="Chromosome XXIII"/>
</dbReference>
<evidence type="ECO:0000313" key="2">
    <source>
        <dbReference type="Proteomes" id="UP000793456"/>
    </source>
</evidence>
<reference evidence="1" key="1">
    <citation type="submission" date="2018-11" db="EMBL/GenBank/DDBJ databases">
        <title>The sequence and de novo assembly of Larimichthys crocea genome using PacBio and Hi-C technologies.</title>
        <authorList>
            <person name="Xu P."/>
            <person name="Chen B."/>
            <person name="Zhou Z."/>
            <person name="Ke Q."/>
            <person name="Wu Y."/>
            <person name="Bai H."/>
            <person name="Pu F."/>
        </authorList>
    </citation>
    <scope>NUCLEOTIDE SEQUENCE</scope>
    <source>
        <tissue evidence="1">Muscle</tissue>
    </source>
</reference>
<protein>
    <submittedName>
        <fullName evidence="1">Uncharacterized protein</fullName>
    </submittedName>
</protein>
<name>A0ACD3Q743_LARCR</name>